<dbReference type="EMBL" id="MGAF01000046">
    <property type="protein sequence ID" value="OGK39663.1"/>
    <property type="molecule type" value="Genomic_DNA"/>
</dbReference>
<dbReference type="NCBIfam" id="TIGR01951">
    <property type="entry name" value="nusB"/>
    <property type="match status" value="1"/>
</dbReference>
<organism evidence="7 8">
    <name type="scientific">Candidatus Roizmanbacteria bacterium RIFCSPLOWO2_01_FULL_35_13</name>
    <dbReference type="NCBI Taxonomy" id="1802055"/>
    <lineage>
        <taxon>Bacteria</taxon>
        <taxon>Candidatus Roizmaniibacteriota</taxon>
    </lineage>
</organism>
<evidence type="ECO:0000256" key="1">
    <source>
        <dbReference type="ARBA" id="ARBA00005952"/>
    </source>
</evidence>
<name>A0A1F7I8I0_9BACT</name>
<dbReference type="AlphaFoldDB" id="A0A1F7I8I0"/>
<protein>
    <submittedName>
        <fullName evidence="7">Transcription antitermination factor NusB</fullName>
    </submittedName>
</protein>
<sequence length="135" mass="15440">MDIRHLQRTKIVQNLFAYSFGRHMTAPPIKKLPFSLPFPEEQKTQKIIKKLKTIDKLIKKYASRYPLANISRTDLSILRVSIYDLMLEKKTPPKVVINEAVEMAKEMSGENSFAFVNAILGKILTESEPTHPEGV</sequence>
<dbReference type="InterPro" id="IPR006027">
    <property type="entry name" value="NusB_RsmB_TIM44"/>
</dbReference>
<dbReference type="Proteomes" id="UP000179270">
    <property type="component" value="Unassembled WGS sequence"/>
</dbReference>
<comment type="similarity">
    <text evidence="1">Belongs to the NusB family.</text>
</comment>
<evidence type="ECO:0000259" key="6">
    <source>
        <dbReference type="Pfam" id="PF01029"/>
    </source>
</evidence>
<keyword evidence="4" id="KW-0805">Transcription regulation</keyword>
<dbReference type="Gene3D" id="1.10.940.10">
    <property type="entry name" value="NusB-like"/>
    <property type="match status" value="1"/>
</dbReference>
<evidence type="ECO:0000256" key="3">
    <source>
        <dbReference type="ARBA" id="ARBA00022884"/>
    </source>
</evidence>
<dbReference type="PANTHER" id="PTHR11078">
    <property type="entry name" value="N UTILIZATION SUBSTANCE PROTEIN B-RELATED"/>
    <property type="match status" value="1"/>
</dbReference>
<dbReference type="InterPro" id="IPR011605">
    <property type="entry name" value="NusB_fam"/>
</dbReference>
<gene>
    <name evidence="7" type="ORF">A3A74_07815</name>
</gene>
<dbReference type="GO" id="GO:0006353">
    <property type="term" value="P:DNA-templated transcription termination"/>
    <property type="evidence" value="ECO:0007669"/>
    <property type="project" value="InterPro"/>
</dbReference>
<evidence type="ECO:0000256" key="4">
    <source>
        <dbReference type="ARBA" id="ARBA00023015"/>
    </source>
</evidence>
<accession>A0A1F7I8I0</accession>
<keyword evidence="5" id="KW-0804">Transcription</keyword>
<evidence type="ECO:0000256" key="5">
    <source>
        <dbReference type="ARBA" id="ARBA00023163"/>
    </source>
</evidence>
<dbReference type="GO" id="GO:0003723">
    <property type="term" value="F:RNA binding"/>
    <property type="evidence" value="ECO:0007669"/>
    <property type="project" value="UniProtKB-KW"/>
</dbReference>
<evidence type="ECO:0000313" key="7">
    <source>
        <dbReference type="EMBL" id="OGK39663.1"/>
    </source>
</evidence>
<dbReference type="STRING" id="1802055.A3A74_07815"/>
<feature type="domain" description="NusB/RsmB/TIM44" evidence="6">
    <location>
        <begin position="45"/>
        <end position="123"/>
    </location>
</feature>
<keyword evidence="3" id="KW-0694">RNA-binding</keyword>
<keyword evidence="2" id="KW-0889">Transcription antitermination</keyword>
<evidence type="ECO:0000313" key="8">
    <source>
        <dbReference type="Proteomes" id="UP000179270"/>
    </source>
</evidence>
<proteinExistence type="inferred from homology"/>
<dbReference type="InterPro" id="IPR035926">
    <property type="entry name" value="NusB-like_sf"/>
</dbReference>
<reference evidence="7 8" key="1">
    <citation type="journal article" date="2016" name="Nat. Commun.">
        <title>Thousands of microbial genomes shed light on interconnected biogeochemical processes in an aquifer system.</title>
        <authorList>
            <person name="Anantharaman K."/>
            <person name="Brown C.T."/>
            <person name="Hug L.A."/>
            <person name="Sharon I."/>
            <person name="Castelle C.J."/>
            <person name="Probst A.J."/>
            <person name="Thomas B.C."/>
            <person name="Singh A."/>
            <person name="Wilkins M.J."/>
            <person name="Karaoz U."/>
            <person name="Brodie E.L."/>
            <person name="Williams K.H."/>
            <person name="Hubbard S.S."/>
            <person name="Banfield J.F."/>
        </authorList>
    </citation>
    <scope>NUCLEOTIDE SEQUENCE [LARGE SCALE GENOMIC DNA]</scope>
</reference>
<dbReference type="SUPFAM" id="SSF48013">
    <property type="entry name" value="NusB-like"/>
    <property type="match status" value="1"/>
</dbReference>
<dbReference type="GO" id="GO:0005829">
    <property type="term" value="C:cytosol"/>
    <property type="evidence" value="ECO:0007669"/>
    <property type="project" value="TreeGrafter"/>
</dbReference>
<dbReference type="PANTHER" id="PTHR11078:SF3">
    <property type="entry name" value="ANTITERMINATION NUSB DOMAIN-CONTAINING PROTEIN"/>
    <property type="match status" value="1"/>
</dbReference>
<dbReference type="GO" id="GO:0031564">
    <property type="term" value="P:transcription antitermination"/>
    <property type="evidence" value="ECO:0007669"/>
    <property type="project" value="UniProtKB-KW"/>
</dbReference>
<comment type="caution">
    <text evidence="7">The sequence shown here is derived from an EMBL/GenBank/DDBJ whole genome shotgun (WGS) entry which is preliminary data.</text>
</comment>
<dbReference type="Pfam" id="PF01029">
    <property type="entry name" value="NusB"/>
    <property type="match status" value="1"/>
</dbReference>
<evidence type="ECO:0000256" key="2">
    <source>
        <dbReference type="ARBA" id="ARBA00022814"/>
    </source>
</evidence>